<evidence type="ECO:0000313" key="1">
    <source>
        <dbReference type="EMBL" id="RDK46463.1"/>
    </source>
</evidence>
<proteinExistence type="predicted"/>
<gene>
    <name evidence="1" type="ORF">M752DRAFT_289963</name>
</gene>
<keyword evidence="2" id="KW-1185">Reference proteome</keyword>
<dbReference type="Proteomes" id="UP000254937">
    <property type="component" value="Unassembled WGS sequence"/>
</dbReference>
<evidence type="ECO:0008006" key="3">
    <source>
        <dbReference type="Google" id="ProtNLM"/>
    </source>
</evidence>
<organism evidence="1 2">
    <name type="scientific">Aspergillus phoenicis ATCC 13157</name>
    <dbReference type="NCBI Taxonomy" id="1353007"/>
    <lineage>
        <taxon>Eukaryota</taxon>
        <taxon>Fungi</taxon>
        <taxon>Dikarya</taxon>
        <taxon>Ascomycota</taxon>
        <taxon>Pezizomycotina</taxon>
        <taxon>Eurotiomycetes</taxon>
        <taxon>Eurotiomycetidae</taxon>
        <taxon>Eurotiales</taxon>
        <taxon>Aspergillaceae</taxon>
        <taxon>Aspergillus</taxon>
    </lineage>
</organism>
<evidence type="ECO:0000313" key="2">
    <source>
        <dbReference type="Proteomes" id="UP000254937"/>
    </source>
</evidence>
<reference evidence="1 2" key="1">
    <citation type="submission" date="2018-07" db="EMBL/GenBank/DDBJ databases">
        <title>Section-level genome sequencing of Aspergillus section Nigri to investigate inter- and intra-species variation.</title>
        <authorList>
            <consortium name="DOE Joint Genome Institute"/>
            <person name="Vesth T.C."/>
            <person name="Nybo J.L."/>
            <person name="Theobald S."/>
            <person name="Frisvad J.C."/>
            <person name="Larsen T.O."/>
            <person name="Nielsen K.F."/>
            <person name="Hoof J.B."/>
            <person name="Brandl J."/>
            <person name="Salamov A."/>
            <person name="Riley R."/>
            <person name="Gladden J.M."/>
            <person name="Phatale P."/>
            <person name="Nielsen M.T."/>
            <person name="Lyhne E.K."/>
            <person name="Kogle M.E."/>
            <person name="Strasser K."/>
            <person name="McDonnell E."/>
            <person name="Barry K."/>
            <person name="Clum A."/>
            <person name="Chen C."/>
            <person name="Nolan M."/>
            <person name="Sandor L."/>
            <person name="Kuo A."/>
            <person name="Lipzen A."/>
            <person name="Hainaut M."/>
            <person name="Drula E."/>
            <person name="Tsang A."/>
            <person name="Magnuson J.K."/>
            <person name="Henrissat B."/>
            <person name="Wiebenga A."/>
            <person name="Simmons B.A."/>
            <person name="Makela M.R."/>
            <person name="De vries R.P."/>
            <person name="Grigoriev I.V."/>
            <person name="Mortensen U.H."/>
            <person name="Baker S.E."/>
            <person name="Andersen M.R."/>
        </authorList>
    </citation>
    <scope>NUCLEOTIDE SEQUENCE [LARGE SCALE GENOMIC DNA]</scope>
    <source>
        <strain evidence="1 2">ATCC 13157</strain>
    </source>
</reference>
<protein>
    <recommendedName>
        <fullName evidence="3">F-box domain-containing protein</fullName>
    </recommendedName>
</protein>
<dbReference type="AlphaFoldDB" id="A0A370PW96"/>
<accession>A0A370PW96</accession>
<dbReference type="EMBL" id="KZ851846">
    <property type="protein sequence ID" value="RDK46463.1"/>
    <property type="molecule type" value="Genomic_DNA"/>
</dbReference>
<sequence>MGNKVSNISSIPEEFLADDWEEHYARARNPFCGYNYCCCYICGFQYNDSWGMRPVSYRVRGDKSYPRHPNYKAVAQAEGIEEERLRHIEYVPNRWWMWQRMIIHREAKSTYKVSGTYLLEQETWKLCVPIMVKGKRVYVDPQVYCMGMKATSPADWVGCTVHARCWELLSHHALGRVAETDLPTVIAALRYRRRVVGSPCKRWEHKMFAEDPVRTKYVSSAVYGAMQGKRHNWLKRLYLSRRKKEEQIPLIVRKLPMEVLYMILDYLPSRTVARAERALGVRVSNTFWYLRIVNNFFEVRGLSVNKNAYKRLCLKLEEQIYGNEALRIRRYLLNCMDNILDTVNMLQQGNLVDGKAA</sequence>
<name>A0A370PW96_ASPPH</name>